<comment type="caution">
    <text evidence="2">The sequence shown here is derived from an EMBL/GenBank/DDBJ whole genome shotgun (WGS) entry which is preliminary data.</text>
</comment>
<organism evidence="2 3">
    <name type="scientific">Phytophthora rubi</name>
    <dbReference type="NCBI Taxonomy" id="129364"/>
    <lineage>
        <taxon>Eukaryota</taxon>
        <taxon>Sar</taxon>
        <taxon>Stramenopiles</taxon>
        <taxon>Oomycota</taxon>
        <taxon>Peronosporomycetes</taxon>
        <taxon>Peronosporales</taxon>
        <taxon>Peronosporaceae</taxon>
        <taxon>Phytophthora</taxon>
    </lineage>
</organism>
<name>A0A6A3KNW2_9STRA</name>
<dbReference type="PANTHER" id="PTHR33266:SF1">
    <property type="entry name" value="F-BOX DOMAIN-CONTAINING PROTEIN"/>
    <property type="match status" value="1"/>
</dbReference>
<feature type="compositionally biased region" description="Basic and acidic residues" evidence="1">
    <location>
        <begin position="789"/>
        <end position="802"/>
    </location>
</feature>
<evidence type="ECO:0000313" key="2">
    <source>
        <dbReference type="EMBL" id="KAE9009216.1"/>
    </source>
</evidence>
<dbReference type="PANTHER" id="PTHR33266">
    <property type="entry name" value="CHROMOSOME 15, WHOLE GENOME SHOTGUN SEQUENCE"/>
    <property type="match status" value="1"/>
</dbReference>
<protein>
    <submittedName>
        <fullName evidence="2">Uncharacterized protein</fullName>
    </submittedName>
</protein>
<feature type="compositionally biased region" description="Basic and acidic residues" evidence="1">
    <location>
        <begin position="764"/>
        <end position="774"/>
    </location>
</feature>
<proteinExistence type="predicted"/>
<dbReference type="EMBL" id="QXFV01001306">
    <property type="protein sequence ID" value="KAE9009216.1"/>
    <property type="molecule type" value="Genomic_DNA"/>
</dbReference>
<feature type="compositionally biased region" description="Low complexity" evidence="1">
    <location>
        <begin position="727"/>
        <end position="741"/>
    </location>
</feature>
<dbReference type="Proteomes" id="UP000429607">
    <property type="component" value="Unassembled WGS sequence"/>
</dbReference>
<feature type="compositionally biased region" description="Polar residues" evidence="1">
    <location>
        <begin position="742"/>
        <end position="763"/>
    </location>
</feature>
<accession>A0A6A3KNW2</accession>
<feature type="compositionally biased region" description="Acidic residues" evidence="1">
    <location>
        <begin position="107"/>
        <end position="126"/>
    </location>
</feature>
<sequence length="1066" mass="118653">MLNSYLERSSHLSGKFWLAALKEDSSQKKNFLEMEEMKGIAQALAASGGAESSLADQSSAFTVEESADKTLAPVREVSLGGAEGDDAVQSVAQEDVEMKTAPSATDSLDDDDEKMEEAETTTLEDESYAKKASRAVWKVIESLVPGGTERADLKIDDKTLLALYGDADKVPLLKKLNDLIEKAYKGVDESILHRIWRKHDLDILASVKEALSQPKSNTPTKTEVDRKKKQLATAFTGTYSGSADDEFQKYLARCCKLFRDNRSVYLAPYVAITQSSGFGKSRVLSELAKKCASDVTKPMRLLYVCARDVAGSTGFPVATPELVKFLFERATESEIASRLLLAFDYACKHWGTVQKEWLEVFSAEGDRVDEKLASKLKDWKPPTELHNQAPDSPVLVLVIDEARSLLAESDGYGVSYFRLLRRALNRANADLLEKKLPGIIFGVVVDTNSQIHDFVPPSVLDPSSRADQVTRRLFPPFVLTQTMDVFFKEPIDGLSFTYKNCVLETNREKIREMLLSFGRPLWYKHYTNATGEVALNTVLALGGGKLLNGSNPSELASYNNKTLHGVAAVMCRLGLRPQSGSPFASQLVANFMAALHAVKYTYDAHISGYVSEPFLAFAATHMWYEEYPESLTNHMLPQLRELMMQGIIDVGYVGEMVARLFLLLAMDTAIMGDDEIEQYTFKVGSERFEGQFCSVSLLLSMLDGSFGTDASVDVFRVTMEFPDEKSGGTSDAAGASGSASGRVSTESGAQVQGNTTGTANLSRDSSHQRKREPSKQQPGRSSKKQKASMTDKQEAQDTEKAKATKPKKKPTFKPAGDEQRKQFDEWMKHWDEWSVGFSHFVELTEVPTKATLWCLLGRRAAGVFPRGQAGADLIIPIFRRDPDEVSFMLVQVKNEDGANKDYPHSALGKLSPANVFKKQREKHELVDFSSLDVVRIYISLRESNRNKPARSYLIDATGMSEEPDANRDSYTLCLRGICKDPSSNSQVKPSEHWRFLDHEIWEQLKDLAESAWWDPMKAIKDDLRFRKKNAKVMMKELPDVEVLGAAKHTLELLRYEKDADDGAMRG</sequence>
<feature type="region of interest" description="Disordered" evidence="1">
    <location>
        <begin position="93"/>
        <end position="126"/>
    </location>
</feature>
<dbReference type="AlphaFoldDB" id="A0A6A3KNW2"/>
<reference evidence="2 3" key="1">
    <citation type="submission" date="2018-09" db="EMBL/GenBank/DDBJ databases">
        <title>Genomic investigation of the strawberry pathogen Phytophthora fragariae indicates pathogenicity is determined by transcriptional variation in three key races.</title>
        <authorList>
            <person name="Adams T.M."/>
            <person name="Armitage A.D."/>
            <person name="Sobczyk M.K."/>
            <person name="Bates H.J."/>
            <person name="Dunwell J.M."/>
            <person name="Nellist C.F."/>
            <person name="Harrison R.J."/>
        </authorList>
    </citation>
    <scope>NUCLEOTIDE SEQUENCE [LARGE SCALE GENOMIC DNA]</scope>
    <source>
        <strain evidence="2 3">SCRP249</strain>
    </source>
</reference>
<gene>
    <name evidence="2" type="ORF">PR001_g16498</name>
</gene>
<feature type="region of interest" description="Disordered" evidence="1">
    <location>
        <begin position="722"/>
        <end position="820"/>
    </location>
</feature>
<evidence type="ECO:0000256" key="1">
    <source>
        <dbReference type="SAM" id="MobiDB-lite"/>
    </source>
</evidence>
<evidence type="ECO:0000313" key="3">
    <source>
        <dbReference type="Proteomes" id="UP000429607"/>
    </source>
</evidence>